<proteinExistence type="predicted"/>
<protein>
    <submittedName>
        <fullName evidence="1">Uncharacterized protein</fullName>
    </submittedName>
</protein>
<dbReference type="RefSeq" id="WP_167509744.1">
    <property type="nucleotide sequence ID" value="NZ_JACIDB010000003.1"/>
</dbReference>
<reference evidence="1 2" key="1">
    <citation type="submission" date="2020-08" db="EMBL/GenBank/DDBJ databases">
        <title>Genomic Encyclopedia of Type Strains, Phase IV (KMG-IV): sequencing the most valuable type-strain genomes for metagenomic binning, comparative biology and taxonomic classification.</title>
        <authorList>
            <person name="Goeker M."/>
        </authorList>
    </citation>
    <scope>NUCLEOTIDE SEQUENCE [LARGE SCALE GENOMIC DNA]</scope>
    <source>
        <strain evidence="1 2">DSM 15581</strain>
    </source>
</reference>
<dbReference type="Proteomes" id="UP000528945">
    <property type="component" value="Unassembled WGS sequence"/>
</dbReference>
<organism evidence="1 2">
    <name type="scientific">Sphingomonas aquatilis</name>
    <dbReference type="NCBI Taxonomy" id="93063"/>
    <lineage>
        <taxon>Bacteria</taxon>
        <taxon>Pseudomonadati</taxon>
        <taxon>Pseudomonadota</taxon>
        <taxon>Alphaproteobacteria</taxon>
        <taxon>Sphingomonadales</taxon>
        <taxon>Sphingomonadaceae</taxon>
        <taxon>Sphingomonas</taxon>
    </lineage>
</organism>
<evidence type="ECO:0000313" key="1">
    <source>
        <dbReference type="EMBL" id="MBB3875837.1"/>
    </source>
</evidence>
<dbReference type="AlphaFoldDB" id="A0AAW3TTC5"/>
<evidence type="ECO:0000313" key="2">
    <source>
        <dbReference type="Proteomes" id="UP000528945"/>
    </source>
</evidence>
<dbReference type="EMBL" id="JACIDB010000003">
    <property type="protein sequence ID" value="MBB3875837.1"/>
    <property type="molecule type" value="Genomic_DNA"/>
</dbReference>
<gene>
    <name evidence="1" type="ORF">GGR47_002078</name>
</gene>
<comment type="caution">
    <text evidence="1">The sequence shown here is derived from an EMBL/GenBank/DDBJ whole genome shotgun (WGS) entry which is preliminary data.</text>
</comment>
<accession>A0AAW3TTC5</accession>
<sequence>MASVVDQRDKLDAEPVATESGYDAWKRAKIERGLEQSRDRAAMIPVDQVLRNLSLEG</sequence>
<keyword evidence="2" id="KW-1185">Reference proteome</keyword>
<name>A0AAW3TTC5_9SPHN</name>